<organism evidence="1">
    <name type="scientific">freshwater metagenome</name>
    <dbReference type="NCBI Taxonomy" id="449393"/>
    <lineage>
        <taxon>unclassified sequences</taxon>
        <taxon>metagenomes</taxon>
        <taxon>ecological metagenomes</taxon>
    </lineage>
</organism>
<gene>
    <name evidence="1" type="ORF">UFOPK2782_00956</name>
</gene>
<proteinExistence type="predicted"/>
<dbReference type="AlphaFoldDB" id="A0A6J6T3C3"/>
<dbReference type="EMBL" id="CAEZYS010000143">
    <property type="protein sequence ID" value="CAB4741642.1"/>
    <property type="molecule type" value="Genomic_DNA"/>
</dbReference>
<evidence type="ECO:0000313" key="1">
    <source>
        <dbReference type="EMBL" id="CAB4741642.1"/>
    </source>
</evidence>
<accession>A0A6J6T3C3</accession>
<name>A0A6J6T3C3_9ZZZZ</name>
<sequence length="149" mass="16916">MNGFVINFLHDMRIKEEFALVMAGDEIAFILATNNWRKLSQVTNQNYLDSPKWFTFFGSIFAKSLVDGIQHVSSDHRYLIYDESLQGAHYCFITSIVIGAIYMFESYVDSKAEEAVDGKAANIYCSNARRCKDNCVFGQNILAQVSKQS</sequence>
<protein>
    <submittedName>
        <fullName evidence="1">Unannotated protein</fullName>
    </submittedName>
</protein>
<reference evidence="1" key="1">
    <citation type="submission" date="2020-05" db="EMBL/GenBank/DDBJ databases">
        <authorList>
            <person name="Chiriac C."/>
            <person name="Salcher M."/>
            <person name="Ghai R."/>
            <person name="Kavagutti S V."/>
        </authorList>
    </citation>
    <scope>NUCLEOTIDE SEQUENCE</scope>
</reference>